<reference evidence="2" key="1">
    <citation type="submission" date="2022-08" db="UniProtKB">
        <authorList>
            <consortium name="EnsemblMetazoa"/>
        </authorList>
    </citation>
    <scope>IDENTIFICATION</scope>
    <source>
        <strain evidence="2">05x7-T-G4-1.051#20</strain>
    </source>
</reference>
<proteinExistence type="predicted"/>
<sequence length="157" mass="17893">MPKVKKSKRIAERREGPTKNHQQSKEKRGQSVNTDTSVTVEKSPEVDHVVGNTKHCPESADQRGKGKMVVIGGYIKYPDIKPYDELLFDRDGVHLSEKGTEIFLNTICAAINNLAKLGYLFIPNSTSFEPSLLFMWDVARSRLKELPASPTWWRWLH</sequence>
<dbReference type="EnsemblMetazoa" id="G21377.1">
    <property type="protein sequence ID" value="G21377.1:cds"/>
    <property type="gene ID" value="G21377"/>
</dbReference>
<feature type="compositionally biased region" description="Polar residues" evidence="1">
    <location>
        <begin position="30"/>
        <end position="40"/>
    </location>
</feature>
<feature type="region of interest" description="Disordered" evidence="1">
    <location>
        <begin position="1"/>
        <end position="62"/>
    </location>
</feature>
<keyword evidence="3" id="KW-1185">Reference proteome</keyword>
<name>A0A8W8JWP7_MAGGI</name>
<evidence type="ECO:0000256" key="1">
    <source>
        <dbReference type="SAM" id="MobiDB-lite"/>
    </source>
</evidence>
<protein>
    <submittedName>
        <fullName evidence="2">Uncharacterized protein</fullName>
    </submittedName>
</protein>
<dbReference type="Proteomes" id="UP000005408">
    <property type="component" value="Unassembled WGS sequence"/>
</dbReference>
<organism evidence="2 3">
    <name type="scientific">Magallana gigas</name>
    <name type="common">Pacific oyster</name>
    <name type="synonym">Crassostrea gigas</name>
    <dbReference type="NCBI Taxonomy" id="29159"/>
    <lineage>
        <taxon>Eukaryota</taxon>
        <taxon>Metazoa</taxon>
        <taxon>Spiralia</taxon>
        <taxon>Lophotrochozoa</taxon>
        <taxon>Mollusca</taxon>
        <taxon>Bivalvia</taxon>
        <taxon>Autobranchia</taxon>
        <taxon>Pteriomorphia</taxon>
        <taxon>Ostreida</taxon>
        <taxon>Ostreoidea</taxon>
        <taxon>Ostreidae</taxon>
        <taxon>Magallana</taxon>
    </lineage>
</organism>
<accession>A0A8W8JWP7</accession>
<evidence type="ECO:0000313" key="2">
    <source>
        <dbReference type="EnsemblMetazoa" id="G21377.1:cds"/>
    </source>
</evidence>
<feature type="compositionally biased region" description="Basic and acidic residues" evidence="1">
    <location>
        <begin position="9"/>
        <end position="29"/>
    </location>
</feature>
<dbReference type="AlphaFoldDB" id="A0A8W8JWP7"/>
<evidence type="ECO:0000313" key="3">
    <source>
        <dbReference type="Proteomes" id="UP000005408"/>
    </source>
</evidence>